<organism evidence="1 2">
    <name type="scientific">Panagrolaimus sp. JU765</name>
    <dbReference type="NCBI Taxonomy" id="591449"/>
    <lineage>
        <taxon>Eukaryota</taxon>
        <taxon>Metazoa</taxon>
        <taxon>Ecdysozoa</taxon>
        <taxon>Nematoda</taxon>
        <taxon>Chromadorea</taxon>
        <taxon>Rhabditida</taxon>
        <taxon>Tylenchina</taxon>
        <taxon>Panagrolaimomorpha</taxon>
        <taxon>Panagrolaimoidea</taxon>
        <taxon>Panagrolaimidae</taxon>
        <taxon>Panagrolaimus</taxon>
    </lineage>
</organism>
<protein>
    <submittedName>
        <fullName evidence="2">Dynein light chain Tctex-type 1</fullName>
    </submittedName>
</protein>
<dbReference type="WBParaSite" id="JU765_v2.g18630.t1">
    <property type="protein sequence ID" value="JU765_v2.g18630.t1"/>
    <property type="gene ID" value="JU765_v2.g18630"/>
</dbReference>
<name>A0AC34QR88_9BILA</name>
<dbReference type="Proteomes" id="UP000887576">
    <property type="component" value="Unplaced"/>
</dbReference>
<reference evidence="2" key="1">
    <citation type="submission" date="2022-11" db="UniProtKB">
        <authorList>
            <consortium name="WormBaseParasite"/>
        </authorList>
    </citation>
    <scope>IDENTIFICATION</scope>
</reference>
<sequence>MTTTTGNSNPVKTDVKNEVKNELVIAPTFEEVNNLTKDVLESIIGQTSYQHMDSVKWNNQVVEGLTQRLVDLNRPYKYCVTCIVMQTGLGAGLNVSSTCYWDKSSDQSYNIRWENKSVLAIVTIFAISYARY</sequence>
<proteinExistence type="predicted"/>
<evidence type="ECO:0000313" key="1">
    <source>
        <dbReference type="Proteomes" id="UP000887576"/>
    </source>
</evidence>
<evidence type="ECO:0000313" key="2">
    <source>
        <dbReference type="WBParaSite" id="JU765_v2.g18630.t1"/>
    </source>
</evidence>
<accession>A0AC34QR88</accession>